<organism evidence="8 9">
    <name type="scientific">Paenibacillus wenxiniae</name>
    <dbReference type="NCBI Taxonomy" id="1636843"/>
    <lineage>
        <taxon>Bacteria</taxon>
        <taxon>Bacillati</taxon>
        <taxon>Bacillota</taxon>
        <taxon>Bacilli</taxon>
        <taxon>Bacillales</taxon>
        <taxon>Paenibacillaceae</taxon>
        <taxon>Paenibacillus</taxon>
    </lineage>
</organism>
<evidence type="ECO:0000313" key="9">
    <source>
        <dbReference type="Proteomes" id="UP001597233"/>
    </source>
</evidence>
<keyword evidence="6" id="KW-0812">Transmembrane</keyword>
<dbReference type="SUPFAM" id="SSF158472">
    <property type="entry name" value="HAMP domain-like"/>
    <property type="match status" value="1"/>
</dbReference>
<dbReference type="EMBL" id="JBHUEH010000016">
    <property type="protein sequence ID" value="MFD1886493.1"/>
    <property type="molecule type" value="Genomic_DNA"/>
</dbReference>
<evidence type="ECO:0000313" key="8">
    <source>
        <dbReference type="EMBL" id="MFD1886493.1"/>
    </source>
</evidence>
<dbReference type="Pfam" id="PF06580">
    <property type="entry name" value="His_kinase"/>
    <property type="match status" value="1"/>
</dbReference>
<feature type="transmembrane region" description="Helical" evidence="6">
    <location>
        <begin position="21"/>
        <end position="43"/>
    </location>
</feature>
<feature type="domain" description="HAMP" evidence="7">
    <location>
        <begin position="348"/>
        <end position="400"/>
    </location>
</feature>
<keyword evidence="9" id="KW-1185">Reference proteome</keyword>
<keyword evidence="2" id="KW-1003">Cell membrane</keyword>
<evidence type="ECO:0000256" key="4">
    <source>
        <dbReference type="ARBA" id="ARBA00022679"/>
    </source>
</evidence>
<evidence type="ECO:0000256" key="6">
    <source>
        <dbReference type="SAM" id="Phobius"/>
    </source>
</evidence>
<evidence type="ECO:0000256" key="1">
    <source>
        <dbReference type="ARBA" id="ARBA00004651"/>
    </source>
</evidence>
<accession>A0ABW4RLG6</accession>
<feature type="transmembrane region" description="Helical" evidence="6">
    <location>
        <begin position="324"/>
        <end position="347"/>
    </location>
</feature>
<evidence type="ECO:0000256" key="5">
    <source>
        <dbReference type="ARBA" id="ARBA00023136"/>
    </source>
</evidence>
<protein>
    <submittedName>
        <fullName evidence="8">Histidine kinase</fullName>
    </submittedName>
</protein>
<dbReference type="GO" id="GO:0016301">
    <property type="term" value="F:kinase activity"/>
    <property type="evidence" value="ECO:0007669"/>
    <property type="project" value="UniProtKB-KW"/>
</dbReference>
<keyword evidence="5 6" id="KW-0472">Membrane</keyword>
<dbReference type="SUPFAM" id="SSF55874">
    <property type="entry name" value="ATPase domain of HSP90 chaperone/DNA topoisomerase II/histidine kinase"/>
    <property type="match status" value="1"/>
</dbReference>
<comment type="subcellular location">
    <subcellularLocation>
        <location evidence="1">Cell membrane</location>
        <topology evidence="1">Multi-pass membrane protein</topology>
    </subcellularLocation>
</comment>
<dbReference type="InterPro" id="IPR010559">
    <property type="entry name" value="Sig_transdc_His_kin_internal"/>
</dbReference>
<keyword evidence="6" id="KW-1133">Transmembrane helix</keyword>
<keyword evidence="4" id="KW-0808">Transferase</keyword>
<dbReference type="Gene3D" id="3.30.565.10">
    <property type="entry name" value="Histidine kinase-like ATPase, C-terminal domain"/>
    <property type="match status" value="1"/>
</dbReference>
<dbReference type="Pfam" id="PF00672">
    <property type="entry name" value="HAMP"/>
    <property type="match status" value="1"/>
</dbReference>
<dbReference type="InterPro" id="IPR003660">
    <property type="entry name" value="HAMP_dom"/>
</dbReference>
<proteinExistence type="predicted"/>
<dbReference type="PROSITE" id="PS50885">
    <property type="entry name" value="HAMP"/>
    <property type="match status" value="1"/>
</dbReference>
<keyword evidence="8" id="KW-0418">Kinase</keyword>
<sequence>MTKASLSIRIRHKLQQSKLTTLMVTCFIAFNLLLVSVIVWLAYQSFSAVTFAEISKARLALLNESTRRGFDFITGVSGTAYSLASNRELSTLLHTSNARPLAQIHQRREVSRMIEHTLVVNDRISSIELYTDAFDEVPVTMADHIYPVQQITDEHWFQTLRQADAVWVPLQEQSSGHSLIGYAQRIFDSHGETVAYVLIRLSRDDIVQRFADLPLLQDGQVLLIDTAGHTIMRIGSQGTAVTEPEQAVDSNRSGLLTRTAEADGMTIDPLWLEQHTRLGEDGFEVLTDENGNQQLVLYSRPGTLQWRIVQTIPVHTLLAPVQTAGWQIIAVAVIGLLCSVLLAYWFVRRIVRPLQQLIQHMKRLEEGQFDTRITLSFTEEYARLASGFNHMASRLTELMNQVREESRAKREAQTGLLEAQIKPHFLYNTLDMIHWRALDYEARDISRMIVQLSKLLRIGLSGGRLFICVRDELEHARCYVSIQAERLPFAIAYEEQVHPLLRGSYIPKIILQPFIENAVMHACPDDDVLRVKVEIQPLGEQEQDTFTRRFDPPMLEQSDGIVIRITDNGQGLPENWREDQCSGIGIHNVQQRIRLYCGHQYGVQLANGATGGTVVTITLPRIDNEQQLRLWLGGESA</sequence>
<dbReference type="InterPro" id="IPR036890">
    <property type="entry name" value="HATPase_C_sf"/>
</dbReference>
<dbReference type="RefSeq" id="WP_347325505.1">
    <property type="nucleotide sequence ID" value="NZ_JBCGUH010000006.1"/>
</dbReference>
<dbReference type="CDD" id="cd06225">
    <property type="entry name" value="HAMP"/>
    <property type="match status" value="1"/>
</dbReference>
<keyword evidence="3" id="KW-0597">Phosphoprotein</keyword>
<evidence type="ECO:0000256" key="2">
    <source>
        <dbReference type="ARBA" id="ARBA00022475"/>
    </source>
</evidence>
<comment type="caution">
    <text evidence="8">The sequence shown here is derived from an EMBL/GenBank/DDBJ whole genome shotgun (WGS) entry which is preliminary data.</text>
</comment>
<dbReference type="PANTHER" id="PTHR34220:SF7">
    <property type="entry name" value="SENSOR HISTIDINE KINASE YPDA"/>
    <property type="match status" value="1"/>
</dbReference>
<dbReference type="InterPro" id="IPR050640">
    <property type="entry name" value="Bact_2-comp_sensor_kinase"/>
</dbReference>
<evidence type="ECO:0000259" key="7">
    <source>
        <dbReference type="PROSITE" id="PS50885"/>
    </source>
</evidence>
<evidence type="ECO:0000256" key="3">
    <source>
        <dbReference type="ARBA" id="ARBA00022553"/>
    </source>
</evidence>
<reference evidence="9" key="1">
    <citation type="journal article" date="2019" name="Int. J. Syst. Evol. Microbiol.">
        <title>The Global Catalogue of Microorganisms (GCM) 10K type strain sequencing project: providing services to taxonomists for standard genome sequencing and annotation.</title>
        <authorList>
            <consortium name="The Broad Institute Genomics Platform"/>
            <consortium name="The Broad Institute Genome Sequencing Center for Infectious Disease"/>
            <person name="Wu L."/>
            <person name="Ma J."/>
        </authorList>
    </citation>
    <scope>NUCLEOTIDE SEQUENCE [LARGE SCALE GENOMIC DNA]</scope>
    <source>
        <strain evidence="9">CCUG 54950</strain>
    </source>
</reference>
<name>A0ABW4RLG6_9BACL</name>
<dbReference type="Proteomes" id="UP001597233">
    <property type="component" value="Unassembled WGS sequence"/>
</dbReference>
<gene>
    <name evidence="8" type="ORF">ACFSC9_13275</name>
</gene>
<dbReference type="SMART" id="SM00304">
    <property type="entry name" value="HAMP"/>
    <property type="match status" value="1"/>
</dbReference>
<dbReference type="PANTHER" id="PTHR34220">
    <property type="entry name" value="SENSOR HISTIDINE KINASE YPDA"/>
    <property type="match status" value="1"/>
</dbReference>
<dbReference type="Gene3D" id="6.10.340.10">
    <property type="match status" value="1"/>
</dbReference>